<organism evidence="5 6">
    <name type="scientific">Beutenbergia cavernae (strain ATCC BAA-8 / DSM 12333 / CCUG 43141 / JCM 11478 / NBRC 16432 / NCIMB 13614 / HKI 0122)</name>
    <dbReference type="NCBI Taxonomy" id="471853"/>
    <lineage>
        <taxon>Bacteria</taxon>
        <taxon>Bacillati</taxon>
        <taxon>Actinomycetota</taxon>
        <taxon>Actinomycetes</taxon>
        <taxon>Micrococcales</taxon>
        <taxon>Beutenbergiaceae</taxon>
        <taxon>Beutenbergia</taxon>
    </lineage>
</organism>
<dbReference type="PANTHER" id="PTHR30146:SF109">
    <property type="entry name" value="HTH-TYPE TRANSCRIPTIONAL REGULATOR GALS"/>
    <property type="match status" value="1"/>
</dbReference>
<evidence type="ECO:0000259" key="4">
    <source>
        <dbReference type="PROSITE" id="PS50932"/>
    </source>
</evidence>
<sequence>MAVTRADVAAMAGVSPALVSYVINGGPRPVSDQARRRVEAAIEALGYRPNAIASALRGGMTRSIGLLTPSPVNPFFAEMAEALVLELFQRGNTLSIGITDDDPARETLYLRSFLDRRVDGLIVTSSRAMTSLQRLHADPVPAVVIDRVDDLGVAGGPSSVHVDNLHAATYAVEHLQAHGHRVIGCIAGPWPVALSAERIAGWRAQQERIGADASDALVEHAEFSESGGREAALALLGPEARRRSARASGPTALFVASDVQAFGAIVACAELGLRVPDDVAIVSLDGTATARFSRPPLTSVRQPVVDMVRAAVGHLLDHIADPELAPAHTVLRGNLVVGRSCGCGER</sequence>
<dbReference type="Gene3D" id="3.40.50.2300">
    <property type="match status" value="2"/>
</dbReference>
<dbReference type="SUPFAM" id="SSF53822">
    <property type="entry name" value="Periplasmic binding protein-like I"/>
    <property type="match status" value="1"/>
</dbReference>
<dbReference type="CDD" id="cd01392">
    <property type="entry name" value="HTH_LacI"/>
    <property type="match status" value="1"/>
</dbReference>
<dbReference type="GO" id="GO:0003700">
    <property type="term" value="F:DNA-binding transcription factor activity"/>
    <property type="evidence" value="ECO:0007669"/>
    <property type="project" value="TreeGrafter"/>
</dbReference>
<gene>
    <name evidence="5" type="ordered locus">Bcav_0280</name>
</gene>
<dbReference type="EMBL" id="CP001618">
    <property type="protein sequence ID" value="ACQ78545.1"/>
    <property type="molecule type" value="Genomic_DNA"/>
</dbReference>
<dbReference type="OrthoDB" id="37081at2"/>
<dbReference type="CDD" id="cd06267">
    <property type="entry name" value="PBP1_LacI_sugar_binding-like"/>
    <property type="match status" value="1"/>
</dbReference>
<dbReference type="RefSeq" id="WP_012725325.1">
    <property type="nucleotide sequence ID" value="NC_012669.1"/>
</dbReference>
<evidence type="ECO:0000313" key="5">
    <source>
        <dbReference type="EMBL" id="ACQ78545.1"/>
    </source>
</evidence>
<dbReference type="SUPFAM" id="SSF47413">
    <property type="entry name" value="lambda repressor-like DNA-binding domains"/>
    <property type="match status" value="1"/>
</dbReference>
<dbReference type="InterPro" id="IPR000843">
    <property type="entry name" value="HTH_LacI"/>
</dbReference>
<evidence type="ECO:0000256" key="3">
    <source>
        <dbReference type="ARBA" id="ARBA00023163"/>
    </source>
</evidence>
<dbReference type="EC" id="5.1.1.1" evidence="5"/>
<feature type="domain" description="HTH lacI-type" evidence="4">
    <location>
        <begin position="3"/>
        <end position="58"/>
    </location>
</feature>
<evidence type="ECO:0000313" key="6">
    <source>
        <dbReference type="Proteomes" id="UP000007962"/>
    </source>
</evidence>
<name>C5BW87_BEUC1</name>
<accession>C5BW87</accession>
<dbReference type="SMART" id="SM00354">
    <property type="entry name" value="HTH_LACI"/>
    <property type="match status" value="1"/>
</dbReference>
<dbReference type="HOGENOM" id="CLU_037628_6_0_11"/>
<dbReference type="KEGG" id="bcv:Bcav_0280"/>
<evidence type="ECO:0000256" key="2">
    <source>
        <dbReference type="ARBA" id="ARBA00023125"/>
    </source>
</evidence>
<protein>
    <submittedName>
        <fullName evidence="5">Transcriptional regulator, LacI family</fullName>
        <ecNumber evidence="5">5.1.1.1</ecNumber>
    </submittedName>
</protein>
<dbReference type="GO" id="GO:0000976">
    <property type="term" value="F:transcription cis-regulatory region binding"/>
    <property type="evidence" value="ECO:0007669"/>
    <property type="project" value="TreeGrafter"/>
</dbReference>
<dbReference type="Proteomes" id="UP000007962">
    <property type="component" value="Chromosome"/>
</dbReference>
<dbReference type="InterPro" id="IPR010982">
    <property type="entry name" value="Lambda_DNA-bd_dom_sf"/>
</dbReference>
<keyword evidence="6" id="KW-1185">Reference proteome</keyword>
<dbReference type="STRING" id="471853.Bcav_0280"/>
<keyword evidence="3" id="KW-0804">Transcription</keyword>
<dbReference type="PANTHER" id="PTHR30146">
    <property type="entry name" value="LACI-RELATED TRANSCRIPTIONAL REPRESSOR"/>
    <property type="match status" value="1"/>
</dbReference>
<dbReference type="Pfam" id="PF13377">
    <property type="entry name" value="Peripla_BP_3"/>
    <property type="match status" value="1"/>
</dbReference>
<dbReference type="Pfam" id="PF00356">
    <property type="entry name" value="LacI"/>
    <property type="match status" value="1"/>
</dbReference>
<keyword evidence="1" id="KW-0805">Transcription regulation</keyword>
<proteinExistence type="predicted"/>
<dbReference type="PROSITE" id="PS50932">
    <property type="entry name" value="HTH_LACI_2"/>
    <property type="match status" value="1"/>
</dbReference>
<dbReference type="InterPro" id="IPR028082">
    <property type="entry name" value="Peripla_BP_I"/>
</dbReference>
<keyword evidence="2" id="KW-0238">DNA-binding</keyword>
<keyword evidence="5" id="KW-0413">Isomerase</keyword>
<evidence type="ECO:0000256" key="1">
    <source>
        <dbReference type="ARBA" id="ARBA00023015"/>
    </source>
</evidence>
<dbReference type="InterPro" id="IPR046335">
    <property type="entry name" value="LacI/GalR-like_sensor"/>
</dbReference>
<dbReference type="Gene3D" id="1.10.260.40">
    <property type="entry name" value="lambda repressor-like DNA-binding domains"/>
    <property type="match status" value="1"/>
</dbReference>
<dbReference type="AlphaFoldDB" id="C5BW87"/>
<reference evidence="5 6" key="1">
    <citation type="journal article" date="2009" name="Stand. Genomic Sci.">
        <title>Complete genome sequence of Beutenbergia cavernae type strain (HKI 0122).</title>
        <authorList>
            <person name="Land M."/>
            <person name="Pukall R."/>
            <person name="Abt B."/>
            <person name="Goker M."/>
            <person name="Rohde M."/>
            <person name="Glavina Del Rio T."/>
            <person name="Tice H."/>
            <person name="Copeland A."/>
            <person name="Cheng J.F."/>
            <person name="Lucas S."/>
            <person name="Chen F."/>
            <person name="Nolan M."/>
            <person name="Bruce D."/>
            <person name="Goodwin L."/>
            <person name="Pitluck S."/>
            <person name="Ivanova N."/>
            <person name="Mavromatis K."/>
            <person name="Ovchinnikova G."/>
            <person name="Pati A."/>
            <person name="Chen A."/>
            <person name="Palaniappan K."/>
            <person name="Hauser L."/>
            <person name="Chang Y.J."/>
            <person name="Jefferies C.C."/>
            <person name="Saunders E."/>
            <person name="Brettin T."/>
            <person name="Detter J.C."/>
            <person name="Han C."/>
            <person name="Chain P."/>
            <person name="Bristow J."/>
            <person name="Eisen J.A."/>
            <person name="Markowitz V."/>
            <person name="Hugenholtz P."/>
            <person name="Kyrpides N.C."/>
            <person name="Klenk H.P."/>
            <person name="Lapidus A."/>
        </authorList>
    </citation>
    <scope>NUCLEOTIDE SEQUENCE [LARGE SCALE GENOMIC DNA]</scope>
    <source>
        <strain evidence="6">ATCC BAA-8 / DSM 12333 / NBRC 16432</strain>
    </source>
</reference>
<dbReference type="GO" id="GO:0008784">
    <property type="term" value="F:alanine racemase activity"/>
    <property type="evidence" value="ECO:0007669"/>
    <property type="project" value="UniProtKB-EC"/>
</dbReference>
<dbReference type="eggNOG" id="COG1609">
    <property type="taxonomic scope" value="Bacteria"/>
</dbReference>